<dbReference type="EMBL" id="CP032101">
    <property type="protein sequence ID" value="AXX86075.1"/>
    <property type="molecule type" value="Genomic_DNA"/>
</dbReference>
<evidence type="ECO:0000313" key="4">
    <source>
        <dbReference type="Proteomes" id="UP000264693"/>
    </source>
</evidence>
<dbReference type="PANTHER" id="PTHR19288:SF46">
    <property type="entry name" value="HALOACID DEHALOGENASE-LIKE HYDROLASE DOMAIN-CONTAINING PROTEIN 2"/>
    <property type="match status" value="1"/>
</dbReference>
<dbReference type="RefSeq" id="WP_099312272.1">
    <property type="nucleotide sequence ID" value="NZ_CP032101.1"/>
</dbReference>
<keyword evidence="3" id="KW-1185">Reference proteome</keyword>
<dbReference type="GO" id="GO:0016791">
    <property type="term" value="F:phosphatase activity"/>
    <property type="evidence" value="ECO:0007669"/>
    <property type="project" value="TreeGrafter"/>
</dbReference>
<dbReference type="InterPro" id="IPR006357">
    <property type="entry name" value="HAD-SF_hydro_IIA"/>
</dbReference>
<dbReference type="InterPro" id="IPR023214">
    <property type="entry name" value="HAD_sf"/>
</dbReference>
<evidence type="ECO:0000313" key="1">
    <source>
        <dbReference type="EMBL" id="AXX86075.1"/>
    </source>
</evidence>
<gene>
    <name evidence="1" type="ORF">AMRN_0305</name>
    <name evidence="2" type="ORF">CPH92_12350</name>
</gene>
<dbReference type="Proteomes" id="UP000264693">
    <property type="component" value="Chromosome"/>
</dbReference>
<dbReference type="AlphaFoldDB" id="A0A347THJ7"/>
<accession>A0A347THJ7</accession>
<dbReference type="NCBIfam" id="TIGR01460">
    <property type="entry name" value="HAD-SF-IIA"/>
    <property type="match status" value="1"/>
</dbReference>
<sequence length="259" mass="29423">MFFIDVQGTLIDDINKKPIAGSIEFIDYLNENNIPYVVITNNTKKLSKDFLQFLKDLGFNIKEKNYIDPFVILKDVAKKRKVAAFGQDSFPKVLTQMEYELEYDNPETLIVSIKKEYTNEDYSKMIECALKTDDLIGMHETSIYSKDGSRYPGVGAIMSMIKFAVNKDYKVVGKPSFNFYNEARKLLDCDNFNKITIISDDMMGDLLGAKKLGMKAVLVLSGKIKDANEVLPTLKQEEKPDTICKDMSEVLTLLKGRSL</sequence>
<organism evidence="1 4">
    <name type="scientific">Malaciobacter marinus</name>
    <dbReference type="NCBI Taxonomy" id="505249"/>
    <lineage>
        <taxon>Bacteria</taxon>
        <taxon>Pseudomonadati</taxon>
        <taxon>Campylobacterota</taxon>
        <taxon>Epsilonproteobacteria</taxon>
        <taxon>Campylobacterales</taxon>
        <taxon>Arcobacteraceae</taxon>
        <taxon>Malaciobacter</taxon>
    </lineage>
</organism>
<name>A0A347THJ7_9BACT</name>
<dbReference type="PANTHER" id="PTHR19288">
    <property type="entry name" value="4-NITROPHENYLPHOSPHATASE-RELATED"/>
    <property type="match status" value="1"/>
</dbReference>
<proteinExistence type="predicted"/>
<dbReference type="InterPro" id="IPR036412">
    <property type="entry name" value="HAD-like_sf"/>
</dbReference>
<dbReference type="SUPFAM" id="SSF56784">
    <property type="entry name" value="HAD-like"/>
    <property type="match status" value="1"/>
</dbReference>
<evidence type="ECO:0000313" key="3">
    <source>
        <dbReference type="Proteomes" id="UP000224740"/>
    </source>
</evidence>
<reference evidence="1 4" key="3">
    <citation type="submission" date="2018-08" db="EMBL/GenBank/DDBJ databases">
        <title>Complete genome of the Arcobacter marinus type strain JCM 15502.</title>
        <authorList>
            <person name="Miller W.G."/>
            <person name="Yee E."/>
            <person name="Huynh S."/>
            <person name="Parker C.T."/>
        </authorList>
    </citation>
    <scope>NUCLEOTIDE SEQUENCE [LARGE SCALE GENOMIC DNA]</scope>
    <source>
        <strain evidence="1 4">JCM 15502</strain>
    </source>
</reference>
<dbReference type="GO" id="GO:0005737">
    <property type="term" value="C:cytoplasm"/>
    <property type="evidence" value="ECO:0007669"/>
    <property type="project" value="TreeGrafter"/>
</dbReference>
<dbReference type="Proteomes" id="UP000224740">
    <property type="component" value="Unassembled WGS sequence"/>
</dbReference>
<evidence type="ECO:0000313" key="2">
    <source>
        <dbReference type="EMBL" id="PHO14340.1"/>
    </source>
</evidence>
<dbReference type="KEGG" id="amar:AMRN_0305"/>
<dbReference type="Pfam" id="PF13242">
    <property type="entry name" value="Hydrolase_like"/>
    <property type="match status" value="1"/>
</dbReference>
<keyword evidence="1" id="KW-0378">Hydrolase</keyword>
<dbReference type="EMBL" id="NXAO01000060">
    <property type="protein sequence ID" value="PHO14340.1"/>
    <property type="molecule type" value="Genomic_DNA"/>
</dbReference>
<protein>
    <submittedName>
        <fullName evidence="2">HAD family hydrolase</fullName>
    </submittedName>
    <submittedName>
        <fullName evidence="1">HAD superfamily hydrolase, subfamily IIA</fullName>
    </submittedName>
</protein>
<dbReference type="Pfam" id="PF13344">
    <property type="entry name" value="Hydrolase_6"/>
    <property type="match status" value="1"/>
</dbReference>
<reference evidence="3" key="1">
    <citation type="submission" date="2017-09" db="EMBL/GenBank/DDBJ databases">
        <title>Arcobacter canalis sp. nov., a new species isolated from a water canal contaminated with urban sewage.</title>
        <authorList>
            <person name="Perez-Cataluna A."/>
            <person name="Salas-Masso N."/>
            <person name="Figueras M.J."/>
        </authorList>
    </citation>
    <scope>NUCLEOTIDE SEQUENCE [LARGE SCALE GENOMIC DNA]</scope>
    <source>
        <strain evidence="3">CECT 7727</strain>
    </source>
</reference>
<reference evidence="2" key="2">
    <citation type="submission" date="2017-09" db="EMBL/GenBank/DDBJ databases">
        <authorList>
            <person name="Perez-Cataluna A."/>
            <person name="Figueras M.J."/>
            <person name="Salas-Masso N."/>
        </authorList>
    </citation>
    <scope>NUCLEOTIDE SEQUENCE</scope>
    <source>
        <strain evidence="2">CECT 7727</strain>
    </source>
</reference>
<dbReference type="Gene3D" id="3.40.50.1000">
    <property type="entry name" value="HAD superfamily/HAD-like"/>
    <property type="match status" value="2"/>
</dbReference>